<evidence type="ECO:0000313" key="2">
    <source>
        <dbReference type="Proteomes" id="UP000616724"/>
    </source>
</evidence>
<dbReference type="Proteomes" id="UP000616724">
    <property type="component" value="Unassembled WGS sequence"/>
</dbReference>
<name>A0A8J3W688_9ACTN</name>
<organism evidence="1 2">
    <name type="scientific">Planobispora longispora</name>
    <dbReference type="NCBI Taxonomy" id="28887"/>
    <lineage>
        <taxon>Bacteria</taxon>
        <taxon>Bacillati</taxon>
        <taxon>Actinomycetota</taxon>
        <taxon>Actinomycetes</taxon>
        <taxon>Streptosporangiales</taxon>
        <taxon>Streptosporangiaceae</taxon>
        <taxon>Planobispora</taxon>
    </lineage>
</organism>
<evidence type="ECO:0000313" key="1">
    <source>
        <dbReference type="EMBL" id="GIH78244.1"/>
    </source>
</evidence>
<sequence>MTTAGRTYALIAPSAVLILVAVADAVREGAWDFSPCWRRCCSCRPRRWRGAHARRPVVSLRGDLHRWLTDRASATGEPLAAAAQDGPP</sequence>
<dbReference type="AlphaFoldDB" id="A0A8J3W688"/>
<reference evidence="1 2" key="1">
    <citation type="submission" date="2021-01" db="EMBL/GenBank/DDBJ databases">
        <title>Whole genome shotgun sequence of Planobispora longispora NBRC 13918.</title>
        <authorList>
            <person name="Komaki H."/>
            <person name="Tamura T."/>
        </authorList>
    </citation>
    <scope>NUCLEOTIDE SEQUENCE [LARGE SCALE GENOMIC DNA]</scope>
    <source>
        <strain evidence="1 2">NBRC 13918</strain>
    </source>
</reference>
<dbReference type="RefSeq" id="WP_203892768.1">
    <property type="nucleotide sequence ID" value="NZ_BOOH01000038.1"/>
</dbReference>
<comment type="caution">
    <text evidence="1">The sequence shown here is derived from an EMBL/GenBank/DDBJ whole genome shotgun (WGS) entry which is preliminary data.</text>
</comment>
<gene>
    <name evidence="1" type="ORF">Plo01_46730</name>
</gene>
<accession>A0A8J3W688</accession>
<keyword evidence="2" id="KW-1185">Reference proteome</keyword>
<proteinExistence type="predicted"/>
<dbReference type="EMBL" id="BOOH01000038">
    <property type="protein sequence ID" value="GIH78244.1"/>
    <property type="molecule type" value="Genomic_DNA"/>
</dbReference>
<protein>
    <submittedName>
        <fullName evidence="1">Uncharacterized protein</fullName>
    </submittedName>
</protein>